<organism evidence="3">
    <name type="scientific">uncultured Caudovirales phage</name>
    <dbReference type="NCBI Taxonomy" id="2100421"/>
    <lineage>
        <taxon>Viruses</taxon>
        <taxon>Duplodnaviria</taxon>
        <taxon>Heunggongvirae</taxon>
        <taxon>Uroviricota</taxon>
        <taxon>Caudoviricetes</taxon>
        <taxon>Peduoviridae</taxon>
        <taxon>Maltschvirus</taxon>
        <taxon>Maltschvirus maltsch</taxon>
    </lineage>
</organism>
<dbReference type="InterPro" id="IPR033704">
    <property type="entry name" value="dUTPase_trimeric"/>
</dbReference>
<evidence type="ECO:0000313" key="3">
    <source>
        <dbReference type="EMBL" id="CAB4125610.1"/>
    </source>
</evidence>
<dbReference type="PANTHER" id="PTHR42680:SF1">
    <property type="entry name" value="DEOXYURIDINE 5'-TRIPHOSPHATE NUCLEOTIDOHYDROLASE"/>
    <property type="match status" value="1"/>
</dbReference>
<gene>
    <name evidence="3" type="ORF">UFOVP54_182</name>
</gene>
<reference evidence="3" key="1">
    <citation type="submission" date="2020-04" db="EMBL/GenBank/DDBJ databases">
        <authorList>
            <person name="Chiriac C."/>
            <person name="Salcher M."/>
            <person name="Ghai R."/>
            <person name="Kavagutti S V."/>
        </authorList>
    </citation>
    <scope>NUCLEOTIDE SEQUENCE</scope>
</reference>
<dbReference type="GO" id="GO:0008829">
    <property type="term" value="F:dCTP deaminase activity"/>
    <property type="evidence" value="ECO:0007669"/>
    <property type="project" value="InterPro"/>
</dbReference>
<dbReference type="Pfam" id="PF22769">
    <property type="entry name" value="DCD"/>
    <property type="match status" value="1"/>
</dbReference>
<keyword evidence="2" id="KW-0546">Nucleotide metabolism</keyword>
<dbReference type="SUPFAM" id="SSF51283">
    <property type="entry name" value="dUTPase-like"/>
    <property type="match status" value="1"/>
</dbReference>
<accession>A0A6J5KZT2</accession>
<dbReference type="Gene3D" id="2.70.40.10">
    <property type="match status" value="1"/>
</dbReference>
<evidence type="ECO:0000256" key="1">
    <source>
        <dbReference type="ARBA" id="ARBA00022801"/>
    </source>
</evidence>
<dbReference type="PANTHER" id="PTHR42680">
    <property type="entry name" value="DCTP DEAMINASE"/>
    <property type="match status" value="1"/>
</dbReference>
<dbReference type="GO" id="GO:0006229">
    <property type="term" value="P:dUTP biosynthetic process"/>
    <property type="evidence" value="ECO:0007669"/>
    <property type="project" value="InterPro"/>
</dbReference>
<protein>
    <submittedName>
        <fullName evidence="3">Dcd Deoxycytidine deaminase</fullName>
    </submittedName>
</protein>
<sequence length="159" mass="17341">MLNNADQVEQLLQTNGKGAKAQVGYDLTLKEVKQIIGGTVFSDKTEVGSYLEVPTFVKEGRTVYTLSPGSYSLTFEQGVKLPSGKTAFIRHRSSILRCGAMITSGVYDPGFEVDEMGGVLVATRPINIEKGARIAQIIIFDNFDAELYAGQWQGTKDVK</sequence>
<proteinExistence type="predicted"/>
<dbReference type="CDD" id="cd07557">
    <property type="entry name" value="trimeric_dUTPase"/>
    <property type="match status" value="1"/>
</dbReference>
<dbReference type="InterPro" id="IPR011962">
    <property type="entry name" value="dCTP_deaminase"/>
</dbReference>
<name>A0A6J5KZT2_9CAUD</name>
<keyword evidence="1" id="KW-0378">Hydrolase</keyword>
<dbReference type="InterPro" id="IPR036157">
    <property type="entry name" value="dUTPase-like_sf"/>
</dbReference>
<dbReference type="EMBL" id="LR796188">
    <property type="protein sequence ID" value="CAB4125610.1"/>
    <property type="molecule type" value="Genomic_DNA"/>
</dbReference>
<evidence type="ECO:0000256" key="2">
    <source>
        <dbReference type="ARBA" id="ARBA00023080"/>
    </source>
</evidence>